<evidence type="ECO:0000256" key="1">
    <source>
        <dbReference type="SAM" id="MobiDB-lite"/>
    </source>
</evidence>
<dbReference type="EMBL" id="BQNB010017974">
    <property type="protein sequence ID" value="GJT69291.1"/>
    <property type="molecule type" value="Genomic_DNA"/>
</dbReference>
<comment type="caution">
    <text evidence="2">The sequence shown here is derived from an EMBL/GenBank/DDBJ whole genome shotgun (WGS) entry which is preliminary data.</text>
</comment>
<evidence type="ECO:0000313" key="3">
    <source>
        <dbReference type="Proteomes" id="UP001151760"/>
    </source>
</evidence>
<feature type="compositionally biased region" description="Basic and acidic residues" evidence="1">
    <location>
        <begin position="162"/>
        <end position="176"/>
    </location>
</feature>
<reference evidence="2" key="2">
    <citation type="submission" date="2022-01" db="EMBL/GenBank/DDBJ databases">
        <authorList>
            <person name="Yamashiro T."/>
            <person name="Shiraishi A."/>
            <person name="Satake H."/>
            <person name="Nakayama K."/>
        </authorList>
    </citation>
    <scope>NUCLEOTIDE SEQUENCE</scope>
</reference>
<evidence type="ECO:0000313" key="2">
    <source>
        <dbReference type="EMBL" id="GJT69291.1"/>
    </source>
</evidence>
<protein>
    <submittedName>
        <fullName evidence="2">Uncharacterized protein</fullName>
    </submittedName>
</protein>
<feature type="compositionally biased region" description="Basic and acidic residues" evidence="1">
    <location>
        <begin position="106"/>
        <end position="128"/>
    </location>
</feature>
<sequence>METETRCLGKLEFHGEFDSEEEQDGMNVYRGLDVYVPPINDKEPETKGEYYEKIVLKFDIISDERLKLVRTLRNGLKNFEDDQMMIDFCKQYGELFNDNEFNLYESSKDNDSKGEPNRDNENNNHDDDGAPTVDANKQKERTEESGSEETKENGSEATEGGSDGKEENINGDDRELTVQMDVDNQNEELNKEKDDNETEDNDKMNNNEMKNDSVQEKQDTDKDENAEKEKVEMEKEKQDKADKVDNVQEKQGDDKDEIGEDEFWNTQFTDSQCEELENQANKEIKKKKTAKRKSVIEMTPPSFSFDLSPDTNKEVNYFIFETKEGNATIWDYMQTLAPTLKIKSNVIDTYCLVLNHEQGMNNKGKKTKHFFHTRMITRDMFNWKKEDGKKYDEVKQYKAFSDTMKNEFKKDDELKKK</sequence>
<proteinExistence type="predicted"/>
<name>A0ABQ5G118_9ASTR</name>
<gene>
    <name evidence="2" type="ORF">Tco_1028577</name>
</gene>
<reference evidence="2" key="1">
    <citation type="journal article" date="2022" name="Int. J. Mol. Sci.">
        <title>Draft Genome of Tanacetum Coccineum: Genomic Comparison of Closely Related Tanacetum-Family Plants.</title>
        <authorList>
            <person name="Yamashiro T."/>
            <person name="Shiraishi A."/>
            <person name="Nakayama K."/>
            <person name="Satake H."/>
        </authorList>
    </citation>
    <scope>NUCLEOTIDE SEQUENCE</scope>
</reference>
<keyword evidence="3" id="KW-1185">Reference proteome</keyword>
<feature type="region of interest" description="Disordered" evidence="1">
    <location>
        <begin position="104"/>
        <end position="260"/>
    </location>
</feature>
<dbReference type="Proteomes" id="UP001151760">
    <property type="component" value="Unassembled WGS sequence"/>
</dbReference>
<organism evidence="2 3">
    <name type="scientific">Tanacetum coccineum</name>
    <dbReference type="NCBI Taxonomy" id="301880"/>
    <lineage>
        <taxon>Eukaryota</taxon>
        <taxon>Viridiplantae</taxon>
        <taxon>Streptophyta</taxon>
        <taxon>Embryophyta</taxon>
        <taxon>Tracheophyta</taxon>
        <taxon>Spermatophyta</taxon>
        <taxon>Magnoliopsida</taxon>
        <taxon>eudicotyledons</taxon>
        <taxon>Gunneridae</taxon>
        <taxon>Pentapetalae</taxon>
        <taxon>asterids</taxon>
        <taxon>campanulids</taxon>
        <taxon>Asterales</taxon>
        <taxon>Asteraceae</taxon>
        <taxon>Asteroideae</taxon>
        <taxon>Anthemideae</taxon>
        <taxon>Anthemidinae</taxon>
        <taxon>Tanacetum</taxon>
    </lineage>
</organism>
<feature type="compositionally biased region" description="Basic and acidic residues" evidence="1">
    <location>
        <begin position="201"/>
        <end position="253"/>
    </location>
</feature>
<feature type="compositionally biased region" description="Basic and acidic residues" evidence="1">
    <location>
        <begin position="136"/>
        <end position="154"/>
    </location>
</feature>
<accession>A0ABQ5G118</accession>